<keyword evidence="6 12" id="KW-0418">Kinase</keyword>
<dbReference type="PROSITE" id="PS51374">
    <property type="entry name" value="NDPK_LIKE"/>
    <property type="match status" value="1"/>
</dbReference>
<evidence type="ECO:0000256" key="7">
    <source>
        <dbReference type="ARBA" id="ARBA00022840"/>
    </source>
</evidence>
<name>A0A6B2LNM1_9EUKA</name>
<dbReference type="SMART" id="SM00562">
    <property type="entry name" value="NDK"/>
    <property type="match status" value="1"/>
</dbReference>
<evidence type="ECO:0000313" key="14">
    <source>
        <dbReference type="EMBL" id="NDV38676.1"/>
    </source>
</evidence>
<dbReference type="Gene3D" id="3.30.70.141">
    <property type="entry name" value="Nucleoside diphosphate kinase-like domain"/>
    <property type="match status" value="1"/>
</dbReference>
<dbReference type="EC" id="2.7.4.6" evidence="12"/>
<dbReference type="AlphaFoldDB" id="A0A6B2LNM1"/>
<feature type="domain" description="Nucleoside diphosphate kinase-like" evidence="13">
    <location>
        <begin position="3"/>
        <end position="145"/>
    </location>
</feature>
<evidence type="ECO:0000256" key="12">
    <source>
        <dbReference type="RuleBase" id="RU004013"/>
    </source>
</evidence>
<dbReference type="GO" id="GO:0006241">
    <property type="term" value="P:CTP biosynthetic process"/>
    <property type="evidence" value="ECO:0007669"/>
    <property type="project" value="InterPro"/>
</dbReference>
<organism evidence="14">
    <name type="scientific">Arcella intermedia</name>
    <dbReference type="NCBI Taxonomy" id="1963864"/>
    <lineage>
        <taxon>Eukaryota</taxon>
        <taxon>Amoebozoa</taxon>
        <taxon>Tubulinea</taxon>
        <taxon>Elardia</taxon>
        <taxon>Arcellinida</taxon>
        <taxon>Sphaerothecina</taxon>
        <taxon>Arcellidae</taxon>
        <taxon>Arcella</taxon>
    </lineage>
</organism>
<evidence type="ECO:0000256" key="5">
    <source>
        <dbReference type="ARBA" id="ARBA00022741"/>
    </source>
</evidence>
<protein>
    <recommendedName>
        <fullName evidence="12">Nucleoside diphosphate kinase</fullName>
        <ecNumber evidence="12">2.7.4.6</ecNumber>
    </recommendedName>
</protein>
<evidence type="ECO:0000256" key="9">
    <source>
        <dbReference type="ARBA" id="ARBA00023080"/>
    </source>
</evidence>
<keyword evidence="7 12" id="KW-0067">ATP-binding</keyword>
<reference evidence="14" key="1">
    <citation type="journal article" date="2020" name="J. Eukaryot. Microbiol.">
        <title>De novo Sequencing, Assembly and Annotation of the Transcriptome for the Free-Living Testate Amoeba Arcella intermedia.</title>
        <authorList>
            <person name="Ribeiro G.M."/>
            <person name="Porfirio-Sousa A.L."/>
            <person name="Maurer-Alcala X.X."/>
            <person name="Katz L.A."/>
            <person name="Lahr D.J.G."/>
        </authorList>
    </citation>
    <scope>NUCLEOTIDE SEQUENCE</scope>
</reference>
<dbReference type="PANTHER" id="PTHR46161:SF3">
    <property type="entry name" value="NUCLEOSIDE DIPHOSPHATE KINASE DDB_G0292928-RELATED"/>
    <property type="match status" value="1"/>
</dbReference>
<evidence type="ECO:0000256" key="8">
    <source>
        <dbReference type="ARBA" id="ARBA00022842"/>
    </source>
</evidence>
<keyword evidence="5 12" id="KW-0547">Nucleotide-binding</keyword>
<dbReference type="EMBL" id="GIBP01009707">
    <property type="protein sequence ID" value="NDV38676.1"/>
    <property type="molecule type" value="Transcribed_RNA"/>
</dbReference>
<evidence type="ECO:0000259" key="13">
    <source>
        <dbReference type="SMART" id="SM00562"/>
    </source>
</evidence>
<dbReference type="GO" id="GO:0006228">
    <property type="term" value="P:UTP biosynthetic process"/>
    <property type="evidence" value="ECO:0007669"/>
    <property type="project" value="InterPro"/>
</dbReference>
<dbReference type="InterPro" id="IPR001564">
    <property type="entry name" value="Nucleoside_diP_kinase"/>
</dbReference>
<dbReference type="Pfam" id="PF00334">
    <property type="entry name" value="NDK"/>
    <property type="match status" value="1"/>
</dbReference>
<evidence type="ECO:0000256" key="1">
    <source>
        <dbReference type="ARBA" id="ARBA00008142"/>
    </source>
</evidence>
<keyword evidence="9" id="KW-0546">Nucleotide metabolism</keyword>
<dbReference type="InterPro" id="IPR034907">
    <property type="entry name" value="NDK-like_dom"/>
</dbReference>
<keyword evidence="8" id="KW-0460">Magnesium</keyword>
<comment type="similarity">
    <text evidence="1 10 11">Belongs to the NDK family.</text>
</comment>
<comment type="catalytic activity">
    <reaction evidence="12">
        <text>a 2'-deoxyribonucleoside 5'-diphosphate + ATP = a 2'-deoxyribonucleoside 5'-triphosphate + ADP</text>
        <dbReference type="Rhea" id="RHEA:44640"/>
        <dbReference type="ChEBI" id="CHEBI:30616"/>
        <dbReference type="ChEBI" id="CHEBI:61560"/>
        <dbReference type="ChEBI" id="CHEBI:73316"/>
        <dbReference type="ChEBI" id="CHEBI:456216"/>
        <dbReference type="EC" id="2.7.4.6"/>
    </reaction>
</comment>
<dbReference type="InterPro" id="IPR036850">
    <property type="entry name" value="NDK-like_dom_sf"/>
</dbReference>
<proteinExistence type="inferred from homology"/>
<evidence type="ECO:0000256" key="10">
    <source>
        <dbReference type="PROSITE-ProRule" id="PRU00706"/>
    </source>
</evidence>
<dbReference type="GO" id="GO:0004550">
    <property type="term" value="F:nucleoside diphosphate kinase activity"/>
    <property type="evidence" value="ECO:0007669"/>
    <property type="project" value="UniProtKB-EC"/>
</dbReference>
<dbReference type="GO" id="GO:0046872">
    <property type="term" value="F:metal ion binding"/>
    <property type="evidence" value="ECO:0007669"/>
    <property type="project" value="UniProtKB-KW"/>
</dbReference>
<keyword evidence="4" id="KW-0479">Metal-binding</keyword>
<evidence type="ECO:0000256" key="3">
    <source>
        <dbReference type="ARBA" id="ARBA00022679"/>
    </source>
</evidence>
<keyword evidence="3 12" id="KW-0808">Transferase</keyword>
<dbReference type="PANTHER" id="PTHR46161">
    <property type="entry name" value="NUCLEOSIDE DIPHOSPHATE KINASE"/>
    <property type="match status" value="1"/>
</dbReference>
<evidence type="ECO:0000256" key="4">
    <source>
        <dbReference type="ARBA" id="ARBA00022723"/>
    </source>
</evidence>
<dbReference type="PROSITE" id="PS00469">
    <property type="entry name" value="NDPK"/>
    <property type="match status" value="1"/>
</dbReference>
<dbReference type="GO" id="GO:0005524">
    <property type="term" value="F:ATP binding"/>
    <property type="evidence" value="ECO:0007669"/>
    <property type="project" value="UniProtKB-KW"/>
</dbReference>
<dbReference type="SUPFAM" id="SSF54919">
    <property type="entry name" value="Nucleoside diphosphate kinase, NDK"/>
    <property type="match status" value="1"/>
</dbReference>
<dbReference type="PRINTS" id="PR01243">
    <property type="entry name" value="NUCDPKINASE"/>
</dbReference>
<evidence type="ECO:0000256" key="2">
    <source>
        <dbReference type="ARBA" id="ARBA00022490"/>
    </source>
</evidence>
<accession>A0A6B2LNM1</accession>
<sequence length="151" mass="17320">MNIQRTLAIVKPDLFCRGDGAKQAIITKMRDHGLSVVATRRVERWHIEEARRFYGEHKGRFYFPRLIHHMTSAPFEVYVLQGEDAIAKWRRLMGPTHLEKAKLNPDSCRGMFSRSDTKNAVHGSDSPQNADFEIGIFFPDITPNPAPEENN</sequence>
<comment type="caution">
    <text evidence="10">Lacks conserved residue(s) required for the propagation of feature annotation.</text>
</comment>
<dbReference type="GO" id="GO:0006183">
    <property type="term" value="P:GTP biosynthetic process"/>
    <property type="evidence" value="ECO:0007669"/>
    <property type="project" value="InterPro"/>
</dbReference>
<dbReference type="InterPro" id="IPR023005">
    <property type="entry name" value="Nucleoside_diP_kinase_AS"/>
</dbReference>
<keyword evidence="2" id="KW-0963">Cytoplasm</keyword>
<evidence type="ECO:0000256" key="6">
    <source>
        <dbReference type="ARBA" id="ARBA00022777"/>
    </source>
</evidence>
<evidence type="ECO:0000256" key="11">
    <source>
        <dbReference type="RuleBase" id="RU004011"/>
    </source>
</evidence>